<comment type="caution">
    <text evidence="1">The sequence shown here is derived from an EMBL/GenBank/DDBJ whole genome shotgun (WGS) entry which is preliminary data.</text>
</comment>
<dbReference type="RefSeq" id="WP_189562707.1">
    <property type="nucleotide sequence ID" value="NZ_BMXF01000001.1"/>
</dbReference>
<evidence type="ECO:0000313" key="2">
    <source>
        <dbReference type="Proteomes" id="UP000598271"/>
    </source>
</evidence>
<reference evidence="1 2" key="1">
    <citation type="journal article" date="2014" name="Int. J. Syst. Evol. Microbiol.">
        <title>Complete genome sequence of Corynebacterium casei LMG S-19264T (=DSM 44701T), isolated from a smear-ripened cheese.</title>
        <authorList>
            <consortium name="US DOE Joint Genome Institute (JGI-PGF)"/>
            <person name="Walter F."/>
            <person name="Albersmeier A."/>
            <person name="Kalinowski J."/>
            <person name="Ruckert C."/>
        </authorList>
    </citation>
    <scope>NUCLEOTIDE SEQUENCE [LARGE SCALE GENOMIC DNA]</scope>
    <source>
        <strain evidence="1 2">KCTC 12866</strain>
    </source>
</reference>
<gene>
    <name evidence="1" type="ORF">GCM10007390_04310</name>
</gene>
<keyword evidence="2" id="KW-1185">Reference proteome</keyword>
<dbReference type="Gene3D" id="2.130.10.10">
    <property type="entry name" value="YVTN repeat-like/Quinoprotein amine dehydrogenase"/>
    <property type="match status" value="1"/>
</dbReference>
<name>A0A8J3D004_9BACT</name>
<dbReference type="InterPro" id="IPR015943">
    <property type="entry name" value="WD40/YVTN_repeat-like_dom_sf"/>
</dbReference>
<organism evidence="1 2">
    <name type="scientific">Persicitalea jodogahamensis</name>
    <dbReference type="NCBI Taxonomy" id="402147"/>
    <lineage>
        <taxon>Bacteria</taxon>
        <taxon>Pseudomonadati</taxon>
        <taxon>Bacteroidota</taxon>
        <taxon>Cytophagia</taxon>
        <taxon>Cytophagales</taxon>
        <taxon>Spirosomataceae</taxon>
        <taxon>Persicitalea</taxon>
    </lineage>
</organism>
<dbReference type="Proteomes" id="UP000598271">
    <property type="component" value="Unassembled WGS sequence"/>
</dbReference>
<protein>
    <submittedName>
        <fullName evidence="1">Uncharacterized protein</fullName>
    </submittedName>
</protein>
<proteinExistence type="predicted"/>
<dbReference type="SUPFAM" id="SSF82171">
    <property type="entry name" value="DPP6 N-terminal domain-like"/>
    <property type="match status" value="1"/>
</dbReference>
<sequence>MQRRDFIKSSLAGSAGLMTFSADSFLAEGDFPAERITDGSNPHWFGYYDKLQIDPTGRYALGMQAPFEGRTPGPDDQLEIGLIDLQNNNKWRKLGMSNAWGWQQGCMLQWLPNSAEEVIWNDRIDGAFRSRVLNVKTGKERILPKAIYALAPNGQFAVGTEFNRIQNLRPGYGYVGIPDPYEKVKAPKDIGIYRMDLKSGKHQMLLSLSDMAAIPHLGESVDTYWHWFNHLLISPDSKRMLFLNRWRHKVQEQDGVPTTEFITRMVTMDTDTGKDRYVIDPSGNTSHIIWDGPERILAWTKPIGKEWGFWLMEDKTQNSEHIGAEAMTVNGHNTYIPHTDNEWVLNDTYPDANRMQTLYLYNISTQRRVILGKFLSPPQYKGEYRCDLHPRANPQGKQVFFDSTHEKLGRQIYKVDIGKVVRG</sequence>
<dbReference type="AlphaFoldDB" id="A0A8J3D004"/>
<accession>A0A8J3D004</accession>
<evidence type="ECO:0000313" key="1">
    <source>
        <dbReference type="EMBL" id="GHB54437.1"/>
    </source>
</evidence>
<dbReference type="EMBL" id="BMXF01000001">
    <property type="protein sequence ID" value="GHB54437.1"/>
    <property type="molecule type" value="Genomic_DNA"/>
</dbReference>